<dbReference type="EMBL" id="CP001684">
    <property type="protein sequence ID" value="ACV23818.1"/>
    <property type="molecule type" value="Genomic_DNA"/>
</dbReference>
<dbReference type="STRING" id="471855.Shel_28280"/>
<dbReference type="Pfam" id="PF09605">
    <property type="entry name" value="Trep_Strep"/>
    <property type="match status" value="1"/>
</dbReference>
<dbReference type="Proteomes" id="UP000002026">
    <property type="component" value="Chromosome"/>
</dbReference>
<protein>
    <submittedName>
        <fullName evidence="2">Hypothetical integral membrane protein (Trep_Strep)</fullName>
    </submittedName>
</protein>
<dbReference type="KEGG" id="shi:Shel_28280"/>
<keyword evidence="3" id="KW-1185">Reference proteome</keyword>
<feature type="transmembrane region" description="Helical" evidence="1">
    <location>
        <begin position="108"/>
        <end position="128"/>
    </location>
</feature>
<name>C7N482_SLAHD</name>
<organism evidence="2 3">
    <name type="scientific">Slackia heliotrinireducens (strain ATCC 29202 / DSM 20476 / NCTC 11029 / RHS 1)</name>
    <name type="common">Peptococcus heliotrinreducens</name>
    <dbReference type="NCBI Taxonomy" id="471855"/>
    <lineage>
        <taxon>Bacteria</taxon>
        <taxon>Bacillati</taxon>
        <taxon>Actinomycetota</taxon>
        <taxon>Coriobacteriia</taxon>
        <taxon>Eggerthellales</taxon>
        <taxon>Eggerthellaceae</taxon>
        <taxon>Slackia</taxon>
    </lineage>
</organism>
<dbReference type="eggNOG" id="ENOG5033IBT">
    <property type="taxonomic scope" value="Bacteria"/>
</dbReference>
<proteinExistence type="predicted"/>
<keyword evidence="1" id="KW-0812">Transmembrane</keyword>
<gene>
    <name evidence="2" type="ordered locus">Shel_28280</name>
</gene>
<accession>C7N482</accession>
<dbReference type="RefSeq" id="WP_012799913.1">
    <property type="nucleotide sequence ID" value="NC_013165.1"/>
</dbReference>
<feature type="transmembrane region" description="Helical" evidence="1">
    <location>
        <begin position="35"/>
        <end position="52"/>
    </location>
</feature>
<keyword evidence="1" id="KW-1133">Transmembrane helix</keyword>
<keyword evidence="1" id="KW-0472">Membrane</keyword>
<feature type="transmembrane region" description="Helical" evidence="1">
    <location>
        <begin position="81"/>
        <end position="101"/>
    </location>
</feature>
<evidence type="ECO:0000313" key="2">
    <source>
        <dbReference type="EMBL" id="ACV23818.1"/>
    </source>
</evidence>
<evidence type="ECO:0000313" key="3">
    <source>
        <dbReference type="Proteomes" id="UP000002026"/>
    </source>
</evidence>
<dbReference type="HOGENOM" id="CLU_1427127_0_0_11"/>
<feature type="transmembrane region" description="Helical" evidence="1">
    <location>
        <begin position="159"/>
        <end position="178"/>
    </location>
</feature>
<dbReference type="InterPro" id="IPR011733">
    <property type="entry name" value="CHP02185_IM"/>
</dbReference>
<dbReference type="AlphaFoldDB" id="C7N482"/>
<sequence>MKPSSIVRVLVASLVYLAVYPLASSSGLIHPACYAYAGTVTPLLFAFVYLYASANMQCFGAAAIPNGVLLVIGLVTGEGGLGFVVIIIALTAIAEVIRALCGYSTLKGVRLSFIPFAFSFYAYSAHWWTDTAGSLAAAVAEMPAGYADTMAPVIDNTPMLVVMLILVIPVALLAIRLAEKVLKKQAAELE</sequence>
<evidence type="ECO:0000256" key="1">
    <source>
        <dbReference type="SAM" id="Phobius"/>
    </source>
</evidence>
<reference evidence="2 3" key="1">
    <citation type="journal article" date="2009" name="Stand. Genomic Sci.">
        <title>Complete genome sequence of Slackia heliotrinireducens type strain (RHS 1).</title>
        <authorList>
            <person name="Pukall R."/>
            <person name="Lapidus A."/>
            <person name="Nolan M."/>
            <person name="Copeland A."/>
            <person name="Glavina Del Rio T."/>
            <person name="Lucas S."/>
            <person name="Chen F."/>
            <person name="Tice H."/>
            <person name="Cheng J.F."/>
            <person name="Chertkov O."/>
            <person name="Bruce D."/>
            <person name="Goodwin L."/>
            <person name="Kuske C."/>
            <person name="Brettin T."/>
            <person name="Detter J.C."/>
            <person name="Han C."/>
            <person name="Pitluck S."/>
            <person name="Pati A."/>
            <person name="Mavrommatis K."/>
            <person name="Ivanova N."/>
            <person name="Ovchinnikova G."/>
            <person name="Chen A."/>
            <person name="Palaniappan K."/>
            <person name="Schneider S."/>
            <person name="Rohde M."/>
            <person name="Chain P."/>
            <person name="D'haeseleer P."/>
            <person name="Goker M."/>
            <person name="Bristow J."/>
            <person name="Eisen J.A."/>
            <person name="Markowitz V."/>
            <person name="Kyrpides N.C."/>
            <person name="Klenk H.P."/>
            <person name="Hugenholtz P."/>
        </authorList>
    </citation>
    <scope>NUCLEOTIDE SEQUENCE [LARGE SCALE GENOMIC DNA]</scope>
    <source>
        <strain evidence="3">ATCC 29202 / DSM 20476 / NCTC 11029 / RHS 1</strain>
    </source>
</reference>
<feature type="transmembrane region" description="Helical" evidence="1">
    <location>
        <begin position="59"/>
        <end position="75"/>
    </location>
</feature>